<evidence type="ECO:0000313" key="2">
    <source>
        <dbReference type="EMBL" id="MCL9813043.1"/>
    </source>
</evidence>
<evidence type="ECO:0000313" key="3">
    <source>
        <dbReference type="Proteomes" id="UP001202674"/>
    </source>
</evidence>
<comment type="caution">
    <text evidence="2">The sequence shown here is derived from an EMBL/GenBank/DDBJ whole genome shotgun (WGS) entry which is preliminary data.</text>
</comment>
<dbReference type="GO" id="GO:0005829">
    <property type="term" value="C:cytosol"/>
    <property type="evidence" value="ECO:0007669"/>
    <property type="project" value="TreeGrafter"/>
</dbReference>
<feature type="domain" description="Glutamine amidotransferase" evidence="1">
    <location>
        <begin position="24"/>
        <end position="180"/>
    </location>
</feature>
<organism evidence="2 3">
    <name type="scientific">Natranaeroarchaeum aerophilus</name>
    <dbReference type="NCBI Taxonomy" id="2917711"/>
    <lineage>
        <taxon>Archaea</taxon>
        <taxon>Methanobacteriati</taxon>
        <taxon>Methanobacteriota</taxon>
        <taxon>Stenosarchaea group</taxon>
        <taxon>Halobacteria</taxon>
        <taxon>Halobacteriales</taxon>
        <taxon>Natronoarchaeaceae</taxon>
        <taxon>Natranaeroarchaeum</taxon>
    </lineage>
</organism>
<dbReference type="EMBL" id="JAKRVY010000002">
    <property type="protein sequence ID" value="MCL9813043.1"/>
    <property type="molecule type" value="Genomic_DNA"/>
</dbReference>
<proteinExistence type="predicted"/>
<dbReference type="PROSITE" id="PS51273">
    <property type="entry name" value="GATASE_TYPE_1"/>
    <property type="match status" value="1"/>
</dbReference>
<dbReference type="SUPFAM" id="SSF52317">
    <property type="entry name" value="Class I glutamine amidotransferase-like"/>
    <property type="match status" value="1"/>
</dbReference>
<dbReference type="PANTHER" id="PTHR42695:SF5">
    <property type="entry name" value="GLUTAMINE AMIDOTRANSFERASE YLR126C-RELATED"/>
    <property type="match status" value="1"/>
</dbReference>
<dbReference type="AlphaFoldDB" id="A0AAE3K479"/>
<name>A0AAE3K479_9EURY</name>
<gene>
    <name evidence="2" type="ORF">AArcSt11_05185</name>
</gene>
<dbReference type="RefSeq" id="WP_250595220.1">
    <property type="nucleotide sequence ID" value="NZ_JAKRVY010000002.1"/>
</dbReference>
<dbReference type="CDD" id="cd01741">
    <property type="entry name" value="GATase1_1"/>
    <property type="match status" value="1"/>
</dbReference>
<accession>A0AAE3K479</accession>
<dbReference type="InterPro" id="IPR029062">
    <property type="entry name" value="Class_I_gatase-like"/>
</dbReference>
<dbReference type="PANTHER" id="PTHR42695">
    <property type="entry name" value="GLUTAMINE AMIDOTRANSFERASE YLR126C-RELATED"/>
    <property type="match status" value="1"/>
</dbReference>
<dbReference type="Pfam" id="PF00117">
    <property type="entry name" value="GATase"/>
    <property type="match status" value="1"/>
</dbReference>
<dbReference type="InterPro" id="IPR044992">
    <property type="entry name" value="ChyE-like"/>
</dbReference>
<dbReference type="Gene3D" id="3.40.50.880">
    <property type="match status" value="1"/>
</dbReference>
<evidence type="ECO:0000259" key="1">
    <source>
        <dbReference type="Pfam" id="PF00117"/>
    </source>
</evidence>
<reference evidence="2 3" key="1">
    <citation type="journal article" date="2022" name="Syst. Appl. Microbiol.">
        <title>Natronocalculus amylovorans gen. nov., sp. nov., and Natranaeroarchaeum aerophilus sp. nov., dominant culturable amylolytic natronoarchaea from hypersaline soda lakes in southwestern Siberia.</title>
        <authorList>
            <person name="Sorokin D.Y."/>
            <person name="Elcheninov A.G."/>
            <person name="Khizhniak T.V."/>
            <person name="Koenen M."/>
            <person name="Bale N.J."/>
            <person name="Damste J.S.S."/>
            <person name="Kublanov I.V."/>
        </authorList>
    </citation>
    <scope>NUCLEOTIDE SEQUENCE [LARGE SCALE GENOMIC DNA]</scope>
    <source>
        <strain evidence="2 3">AArc-St1-1</strain>
    </source>
</reference>
<dbReference type="Proteomes" id="UP001202674">
    <property type="component" value="Unassembled WGS sequence"/>
</dbReference>
<keyword evidence="2" id="KW-0315">Glutamine amidotransferase</keyword>
<keyword evidence="3" id="KW-1185">Reference proteome</keyword>
<protein>
    <submittedName>
        <fullName evidence="2">Type 1 glutamine amidotransferase</fullName>
    </submittedName>
</protein>
<sequence>MSRPRIAVLNAAHDPEHNRRNFRRELDADLVEFDVTDVEVPPEVEAFDGVVVTGSRVSVYWDEDWIAPTREWVQEAIEAGLPCLGVCWGHQLLADALGGEVAGMGEYEIGYREIQHRGESTLFDGIDERFTAFTTHSDEVVTPPPGAEVLAENDYSIHAFRKDRVFGVQFHPEYDTETAREVTLGKDLPDERIQQVLDGITEENYAKACEAKLVFENWLGIVDDLRQPETVVGSDTADPAGAD</sequence>
<dbReference type="InterPro" id="IPR017926">
    <property type="entry name" value="GATASE"/>
</dbReference>